<keyword evidence="2" id="KW-1185">Reference proteome</keyword>
<dbReference type="PANTHER" id="PTHR43179">
    <property type="entry name" value="RHAMNOSYLTRANSFERASE WBBL"/>
    <property type="match status" value="1"/>
</dbReference>
<dbReference type="KEGG" id="mmt:Metme_1193"/>
<proteinExistence type="predicted"/>
<dbReference type="Gene3D" id="3.90.550.10">
    <property type="entry name" value="Spore Coat Polysaccharide Biosynthesis Protein SpsA, Chain A"/>
    <property type="match status" value="1"/>
</dbReference>
<dbReference type="SUPFAM" id="SSF53448">
    <property type="entry name" value="Nucleotide-diphospho-sugar transferases"/>
    <property type="match status" value="1"/>
</dbReference>
<reference evidence="2" key="3">
    <citation type="submission" date="2011-05" db="EMBL/GenBank/DDBJ databases">
        <title>Complete sequence of Methylomonas methanica MC09.</title>
        <authorList>
            <consortium name="US DOE Joint Genome Institute"/>
            <person name="Lucas S."/>
            <person name="Han J."/>
            <person name="Lapidus A."/>
            <person name="Cheng J.-F."/>
            <person name="Goodwin L."/>
            <person name="Pitluck S."/>
            <person name="Peters L."/>
            <person name="Mikhailova N."/>
            <person name="Teshima H."/>
            <person name="Han C."/>
            <person name="Tapia R."/>
            <person name="Land M."/>
            <person name="Hauser L."/>
            <person name="Kyrpides N."/>
            <person name="Ivanova N."/>
            <person name="Pagani I."/>
            <person name="Stein L."/>
            <person name="Woyke T."/>
        </authorList>
    </citation>
    <scope>NUCLEOTIDE SEQUENCE [LARGE SCALE GENOMIC DNA]</scope>
    <source>
        <strain evidence="2">MC09</strain>
    </source>
</reference>
<dbReference type="EMBL" id="CP002738">
    <property type="protein sequence ID" value="AEF99621.1"/>
    <property type="molecule type" value="Genomic_DNA"/>
</dbReference>
<dbReference type="Pfam" id="PF13641">
    <property type="entry name" value="Glyco_tranf_2_3"/>
    <property type="match status" value="1"/>
</dbReference>
<dbReference type="STRING" id="857087.Metme_1193"/>
<evidence type="ECO:0000313" key="1">
    <source>
        <dbReference type="EMBL" id="AEF99621.1"/>
    </source>
</evidence>
<accession>F9ZWF2</accession>
<dbReference type="HOGENOM" id="CLU_023845_0_4_6"/>
<dbReference type="RefSeq" id="WP_013817886.1">
    <property type="nucleotide sequence ID" value="NC_015572.1"/>
</dbReference>
<dbReference type="eggNOG" id="COG1216">
    <property type="taxonomic scope" value="Bacteria"/>
</dbReference>
<gene>
    <name evidence="1" type="ordered locus">Metme_1193</name>
</gene>
<dbReference type="Proteomes" id="UP000008888">
    <property type="component" value="Chromosome"/>
</dbReference>
<evidence type="ECO:0000313" key="2">
    <source>
        <dbReference type="Proteomes" id="UP000008888"/>
    </source>
</evidence>
<dbReference type="GO" id="GO:0016740">
    <property type="term" value="F:transferase activity"/>
    <property type="evidence" value="ECO:0007669"/>
    <property type="project" value="UniProtKB-KW"/>
</dbReference>
<reference evidence="1 2" key="1">
    <citation type="journal article" date="2011" name="J. Bacteriol.">
        <title>Complete Genome Sequence of the Aerobic Marine Methanotroph Methylomonas methanica MC09.</title>
        <authorList>
            <person name="Boden R."/>
            <person name="Cunliffe M."/>
            <person name="Scanlan J."/>
            <person name="Moussard H."/>
            <person name="Kits K.D."/>
            <person name="Klotz M.G."/>
            <person name="Jetten M.S."/>
            <person name="Vuilleumier S."/>
            <person name="Han J."/>
            <person name="Peters L."/>
            <person name="Mikhailova N."/>
            <person name="Teshima H."/>
            <person name="Tapia R."/>
            <person name="Kyrpides N."/>
            <person name="Ivanova N."/>
            <person name="Pagani I."/>
            <person name="Cheng J.F."/>
            <person name="Goodwin L."/>
            <person name="Han C."/>
            <person name="Hauser L."/>
            <person name="Land M.L."/>
            <person name="Lapidus A."/>
            <person name="Lucas S."/>
            <person name="Pitluck S."/>
            <person name="Woyke T."/>
            <person name="Stein L."/>
            <person name="Murrell J.C."/>
        </authorList>
    </citation>
    <scope>NUCLEOTIDE SEQUENCE [LARGE SCALE GENOMIC DNA]</scope>
    <source>
        <strain evidence="1 2">MC09</strain>
    </source>
</reference>
<name>F9ZWF2_METMM</name>
<keyword evidence="1" id="KW-0808">Transferase</keyword>
<organism evidence="1 2">
    <name type="scientific">Methylomonas methanica (strain DSM 25384 / MC09)</name>
    <dbReference type="NCBI Taxonomy" id="857087"/>
    <lineage>
        <taxon>Bacteria</taxon>
        <taxon>Pseudomonadati</taxon>
        <taxon>Pseudomonadota</taxon>
        <taxon>Gammaproteobacteria</taxon>
        <taxon>Methylococcales</taxon>
        <taxon>Methylococcaceae</taxon>
        <taxon>Methylomonas</taxon>
    </lineage>
</organism>
<dbReference type="InterPro" id="IPR029044">
    <property type="entry name" value="Nucleotide-diphossugar_trans"/>
</dbReference>
<dbReference type="AlphaFoldDB" id="F9ZWF2"/>
<protein>
    <submittedName>
        <fullName evidence="1">Glycosyl transferase family 2</fullName>
    </submittedName>
</protein>
<reference key="2">
    <citation type="submission" date="2011-05" db="EMBL/GenBank/DDBJ databases">
        <title>Complete genome sequence of the aerobic marine methanotroph Methylomonas methanica MC09.</title>
        <authorList>
            <person name="Boden R."/>
            <person name="Cunliffe M."/>
            <person name="Scanlan J."/>
            <person name="Moussard H."/>
            <person name="Kits K.D."/>
            <person name="Klotz M."/>
            <person name="Jetten M."/>
            <person name="Vuilleumier S."/>
            <person name="Han J."/>
            <person name="Peters L."/>
            <person name="Mikhailova N."/>
            <person name="Teshima H."/>
            <person name="Tapia R."/>
            <person name="Kyrpides N."/>
            <person name="Ivanova N."/>
            <person name="Pagani I."/>
            <person name="Cheng J.-F."/>
            <person name="Goodwin L."/>
            <person name="Han C."/>
            <person name="Hauser L."/>
            <person name="Land M."/>
            <person name="Lapidus A."/>
            <person name="Lucas S."/>
            <person name="Pitluck S."/>
            <person name="Woyke T."/>
            <person name="Stein L.Y."/>
            <person name="Murrell C."/>
        </authorList>
    </citation>
    <scope>NUCLEOTIDE SEQUENCE</scope>
    <source>
        <strain>MC09</strain>
    </source>
</reference>
<dbReference type="PANTHER" id="PTHR43179:SF7">
    <property type="entry name" value="RHAMNOSYLTRANSFERASE WBBL"/>
    <property type="match status" value="1"/>
</dbReference>
<dbReference type="OrthoDB" id="9771846at2"/>
<sequence length="248" mass="28199">MISISVVSHAQAGLVHLLLSDLAGISRETNFEVILTKNIPEQLPFAIDAYPFSIRVIENQAPKGFGANHNQAFISVSGAYFCVMNPDIRLTENPFPKLLPILRNENVGIVAPQVMSTNGAIEDSVRRFPTPLGLIAKLFGLSDGRYAVPPNGKSYQADWVGGMFMLFRSDIYRLLHGFDESYFLYYEDVDICTRMWKTGWKVVANPEASVTHDARRTSRHDVRYIRWHVESMARYFIKHCWCLPRTSR</sequence>